<gene>
    <name evidence="1" type="ORF">GSOID_T00021196001</name>
</gene>
<accession>E4YCM6</accession>
<organism evidence="1">
    <name type="scientific">Oikopleura dioica</name>
    <name type="common">Tunicate</name>
    <dbReference type="NCBI Taxonomy" id="34765"/>
    <lineage>
        <taxon>Eukaryota</taxon>
        <taxon>Metazoa</taxon>
        <taxon>Chordata</taxon>
        <taxon>Tunicata</taxon>
        <taxon>Appendicularia</taxon>
        <taxon>Copelata</taxon>
        <taxon>Oikopleuridae</taxon>
        <taxon>Oikopleura</taxon>
    </lineage>
</organism>
<evidence type="ECO:0000313" key="1">
    <source>
        <dbReference type="EMBL" id="CBY33293.1"/>
    </source>
</evidence>
<dbReference type="AlphaFoldDB" id="E4YCM6"/>
<reference evidence="1" key="1">
    <citation type="journal article" date="2010" name="Science">
        <title>Plasticity of animal genome architecture unmasked by rapid evolution of a pelagic tunicate.</title>
        <authorList>
            <person name="Denoeud F."/>
            <person name="Henriet S."/>
            <person name="Mungpakdee S."/>
            <person name="Aury J.M."/>
            <person name="Da Silva C."/>
            <person name="Brinkmann H."/>
            <person name="Mikhaleva J."/>
            <person name="Olsen L.C."/>
            <person name="Jubin C."/>
            <person name="Canestro C."/>
            <person name="Bouquet J.M."/>
            <person name="Danks G."/>
            <person name="Poulain J."/>
            <person name="Campsteijn C."/>
            <person name="Adamski M."/>
            <person name="Cross I."/>
            <person name="Yadetie F."/>
            <person name="Muffato M."/>
            <person name="Louis A."/>
            <person name="Butcher S."/>
            <person name="Tsagkogeorga G."/>
            <person name="Konrad A."/>
            <person name="Singh S."/>
            <person name="Jensen M.F."/>
            <person name="Cong E.H."/>
            <person name="Eikeseth-Otteraa H."/>
            <person name="Noel B."/>
            <person name="Anthouard V."/>
            <person name="Porcel B.M."/>
            <person name="Kachouri-Lafond R."/>
            <person name="Nishino A."/>
            <person name="Ugolini M."/>
            <person name="Chourrout P."/>
            <person name="Nishida H."/>
            <person name="Aasland R."/>
            <person name="Huzurbazar S."/>
            <person name="Westhof E."/>
            <person name="Delsuc F."/>
            <person name="Lehrach H."/>
            <person name="Reinhardt R."/>
            <person name="Weissenbach J."/>
            <person name="Roy S.W."/>
            <person name="Artiguenave F."/>
            <person name="Postlethwait J.H."/>
            <person name="Manak J.R."/>
            <person name="Thompson E.M."/>
            <person name="Jaillon O."/>
            <person name="Du Pasquier L."/>
            <person name="Boudinot P."/>
            <person name="Liberles D.A."/>
            <person name="Volff J.N."/>
            <person name="Philippe H."/>
            <person name="Lenhard B."/>
            <person name="Roest Crollius H."/>
            <person name="Wincker P."/>
            <person name="Chourrout D."/>
        </authorList>
    </citation>
    <scope>NUCLEOTIDE SEQUENCE [LARGE SCALE GENOMIC DNA]</scope>
</reference>
<dbReference type="EMBL" id="FN654407">
    <property type="protein sequence ID" value="CBY33293.1"/>
    <property type="molecule type" value="Genomic_DNA"/>
</dbReference>
<protein>
    <submittedName>
        <fullName evidence="1">Uncharacterized protein</fullName>
    </submittedName>
</protein>
<proteinExistence type="predicted"/>
<sequence>MIFFLSSLLVLASGFSMFDKRQNEDFEVAQCKHDIFFCNTCKTFGINPYSPDFVQRSVIPDTGIDGSSIFVELCKKKRPCCQLDDSFTF</sequence>
<name>E4YCM6_OIKDI</name>
<dbReference type="Proteomes" id="UP000011014">
    <property type="component" value="Unassembled WGS sequence"/>
</dbReference>